<evidence type="ECO:0000313" key="3">
    <source>
        <dbReference type="Proteomes" id="UP000274850"/>
    </source>
</evidence>
<dbReference type="InterPro" id="IPR036047">
    <property type="entry name" value="F-box-like_dom_sf"/>
</dbReference>
<dbReference type="PROSITE" id="PS50181">
    <property type="entry name" value="FBOX"/>
    <property type="match status" value="1"/>
</dbReference>
<proteinExistence type="predicted"/>
<feature type="domain" description="F-box" evidence="1">
    <location>
        <begin position="1"/>
        <end position="44"/>
    </location>
</feature>
<dbReference type="Gene3D" id="1.20.1280.50">
    <property type="match status" value="1"/>
</dbReference>
<name>A0A285PWK7_9VIRU</name>
<dbReference type="EMBL" id="LT907979">
    <property type="protein sequence ID" value="SOB74001.1"/>
    <property type="molecule type" value="Genomic_DNA"/>
</dbReference>
<accession>A0A285PWK7</accession>
<keyword evidence="3" id="KW-1185">Reference proteome</keyword>
<dbReference type="Pfam" id="PF12937">
    <property type="entry name" value="F-box-like"/>
    <property type="match status" value="1"/>
</dbReference>
<evidence type="ECO:0000259" key="1">
    <source>
        <dbReference type="PROSITE" id="PS50181"/>
    </source>
</evidence>
<evidence type="ECO:0000313" key="2">
    <source>
        <dbReference type="EMBL" id="SOB74001.1"/>
    </source>
</evidence>
<protein>
    <recommendedName>
        <fullName evidence="1">F-box domain-containing protein</fullName>
    </recommendedName>
</protein>
<reference evidence="2" key="1">
    <citation type="submission" date="2017-08" db="EMBL/GenBank/DDBJ databases">
        <authorList>
            <person name="de Groot N.N."/>
        </authorList>
    </citation>
    <scope>NUCLEOTIDE SEQUENCE</scope>
</reference>
<dbReference type="Proteomes" id="UP000274850">
    <property type="component" value="Segment"/>
</dbReference>
<organism evidence="2">
    <name type="scientific">Cedratvirus lausannensis</name>
    <dbReference type="NCBI Taxonomy" id="2023205"/>
    <lineage>
        <taxon>Viruses</taxon>
        <taxon>Pithoviruses</taxon>
        <taxon>Orthocedratvirinae</taxon>
        <taxon>Alphacedratvirus</taxon>
        <taxon>Alphacedratvirus francolausannense</taxon>
    </lineage>
</organism>
<dbReference type="InterPro" id="IPR001810">
    <property type="entry name" value="F-box_dom"/>
</dbReference>
<dbReference type="SUPFAM" id="SSF81383">
    <property type="entry name" value="F-box domain"/>
    <property type="match status" value="1"/>
</dbReference>
<gene>
    <name evidence="2" type="ORF">BQ9231_00118</name>
</gene>
<sequence length="236" mass="27911">MQELPDEVSLLVLEKVPIRDLSSFCNSNKQYQRLCSDKYLWRGIFQREGLTLLEEGTDLSSWMSIYRASLLSREKADYVLSLYEKKRRPRLDLFQPIPLYKIRHVELLGEADPDFSALISIDFYSKQVRDARELEEVSFREDIPLVEFTYLDRDEIPEELYLHLSKRGDEFIFSVEDKENDADLERQISKEEARDILYRLSYYGLLELDPSILATYKREKGGNPRRRVRLPLLTSV</sequence>